<feature type="compositionally biased region" description="Polar residues" evidence="1">
    <location>
        <begin position="255"/>
        <end position="265"/>
    </location>
</feature>
<keyword evidence="2" id="KW-0472">Membrane</keyword>
<accession>A0A6M2DNI9</accession>
<reference evidence="3" key="1">
    <citation type="submission" date="2020-03" db="EMBL/GenBank/DDBJ databases">
        <title>Transcriptomic Profiling of the Digestive Tract of the Rat Flea, Xenopsylla cheopis, Following Blood Feeding and Infection with Yersinia pestis.</title>
        <authorList>
            <person name="Bland D.M."/>
            <person name="Martens C.A."/>
            <person name="Virtaneva K."/>
            <person name="Kanakabandi K."/>
            <person name="Long D."/>
            <person name="Rosenke R."/>
            <person name="Saturday G.A."/>
            <person name="Hoyt F.H."/>
            <person name="Bruno D.P."/>
            <person name="Ribeiro J.M.C."/>
            <person name="Hinnebusch J."/>
        </authorList>
    </citation>
    <scope>NUCLEOTIDE SEQUENCE</scope>
</reference>
<feature type="region of interest" description="Disordered" evidence="1">
    <location>
        <begin position="328"/>
        <end position="363"/>
    </location>
</feature>
<proteinExistence type="predicted"/>
<name>A0A6M2DNI9_XENCH</name>
<feature type="region of interest" description="Disordered" evidence="1">
    <location>
        <begin position="220"/>
        <end position="305"/>
    </location>
</feature>
<evidence type="ECO:0000256" key="1">
    <source>
        <dbReference type="SAM" id="MobiDB-lite"/>
    </source>
</evidence>
<sequence length="363" mass="40666">MLRGDLFYSLKMCRKKRFVVSLILASTTLASSIALKPCRTDIDCLANEYCYEDTKYCSACIDCSQYGQKDPAGCAKEPRDCEDCLPGYINDPHNEYKNGRRRCINIDAGYNTATESNYDKNINSLTLTHHIFISVGIVILVGACIGLVYWFCNWRKDKPQVSHETREETAPFQKATAPPDLMNLSYSQDLSEGAWSNHSLCPPPYSDTRINDPRARAVPFATPNNIRPPINLTQDDTDAPSGNNMINMHDDDDATQQSPWRPSSTEGERTSFAGCIQNSVTRRHSNSDNTQDQDVTPPKQAKNSVTNVTININTNIAQSQVQTNTFSTNISNSNEEDNDLPNTRNEDLSHNCGNGQLRRYQNN</sequence>
<keyword evidence="2" id="KW-1133">Transmembrane helix</keyword>
<feature type="transmembrane region" description="Helical" evidence="2">
    <location>
        <begin position="131"/>
        <end position="152"/>
    </location>
</feature>
<evidence type="ECO:0000256" key="2">
    <source>
        <dbReference type="SAM" id="Phobius"/>
    </source>
</evidence>
<dbReference type="AlphaFoldDB" id="A0A6M2DNI9"/>
<keyword evidence="2" id="KW-0812">Transmembrane</keyword>
<evidence type="ECO:0000313" key="3">
    <source>
        <dbReference type="EMBL" id="NOV46578.1"/>
    </source>
</evidence>
<feature type="compositionally biased region" description="Polar residues" evidence="1">
    <location>
        <begin position="351"/>
        <end position="363"/>
    </location>
</feature>
<dbReference type="EMBL" id="GIIL01002852">
    <property type="protein sequence ID" value="NOV46578.1"/>
    <property type="molecule type" value="Transcribed_RNA"/>
</dbReference>
<protein>
    <submittedName>
        <fullName evidence="3">Uncharacterized protein</fullName>
    </submittedName>
</protein>
<organism evidence="3">
    <name type="scientific">Xenopsylla cheopis</name>
    <name type="common">Oriental rat flea</name>
    <name type="synonym">Pulex cheopis</name>
    <dbReference type="NCBI Taxonomy" id="163159"/>
    <lineage>
        <taxon>Eukaryota</taxon>
        <taxon>Metazoa</taxon>
        <taxon>Ecdysozoa</taxon>
        <taxon>Arthropoda</taxon>
        <taxon>Hexapoda</taxon>
        <taxon>Insecta</taxon>
        <taxon>Pterygota</taxon>
        <taxon>Neoptera</taxon>
        <taxon>Endopterygota</taxon>
        <taxon>Siphonaptera</taxon>
        <taxon>Pulicidae</taxon>
        <taxon>Xenopsyllinae</taxon>
        <taxon>Xenopsylla</taxon>
    </lineage>
</organism>